<evidence type="ECO:0000256" key="1">
    <source>
        <dbReference type="SAM" id="MobiDB-lite"/>
    </source>
</evidence>
<dbReference type="EnsemblMetazoa" id="AMIN000424-RA">
    <property type="protein sequence ID" value="AMIN000424-PA"/>
    <property type="gene ID" value="AMIN000424"/>
</dbReference>
<protein>
    <submittedName>
        <fullName evidence="2">Uncharacterized protein</fullName>
    </submittedName>
</protein>
<name>A0A182VQU2_9DIPT</name>
<feature type="region of interest" description="Disordered" evidence="1">
    <location>
        <begin position="113"/>
        <end position="136"/>
    </location>
</feature>
<dbReference type="AlphaFoldDB" id="A0A182VQU2"/>
<dbReference type="VEuPathDB" id="VectorBase:AMIN000424"/>
<organism evidence="2 3">
    <name type="scientific">Anopheles minimus</name>
    <dbReference type="NCBI Taxonomy" id="112268"/>
    <lineage>
        <taxon>Eukaryota</taxon>
        <taxon>Metazoa</taxon>
        <taxon>Ecdysozoa</taxon>
        <taxon>Arthropoda</taxon>
        <taxon>Hexapoda</taxon>
        <taxon>Insecta</taxon>
        <taxon>Pterygota</taxon>
        <taxon>Neoptera</taxon>
        <taxon>Endopterygota</taxon>
        <taxon>Diptera</taxon>
        <taxon>Nematocera</taxon>
        <taxon>Culicoidea</taxon>
        <taxon>Culicidae</taxon>
        <taxon>Anophelinae</taxon>
        <taxon>Anopheles</taxon>
    </lineage>
</organism>
<proteinExistence type="predicted"/>
<reference evidence="2" key="2">
    <citation type="submission" date="2020-05" db="UniProtKB">
        <authorList>
            <consortium name="EnsemblMetazoa"/>
        </authorList>
    </citation>
    <scope>IDENTIFICATION</scope>
    <source>
        <strain evidence="2">MINIMUS1</strain>
    </source>
</reference>
<evidence type="ECO:0000313" key="3">
    <source>
        <dbReference type="Proteomes" id="UP000075920"/>
    </source>
</evidence>
<feature type="region of interest" description="Disordered" evidence="1">
    <location>
        <begin position="1"/>
        <end position="31"/>
    </location>
</feature>
<reference evidence="3" key="1">
    <citation type="submission" date="2013-03" db="EMBL/GenBank/DDBJ databases">
        <title>The Genome Sequence of Anopheles minimus MINIMUS1.</title>
        <authorList>
            <consortium name="The Broad Institute Genomics Platform"/>
            <person name="Neafsey D.E."/>
            <person name="Walton C."/>
            <person name="Walker B."/>
            <person name="Young S.K."/>
            <person name="Zeng Q."/>
            <person name="Gargeya S."/>
            <person name="Fitzgerald M."/>
            <person name="Haas B."/>
            <person name="Abouelleil A."/>
            <person name="Allen A.W."/>
            <person name="Alvarado L."/>
            <person name="Arachchi H.M."/>
            <person name="Berlin A.M."/>
            <person name="Chapman S.B."/>
            <person name="Gainer-Dewar J."/>
            <person name="Goldberg J."/>
            <person name="Griggs A."/>
            <person name="Gujja S."/>
            <person name="Hansen M."/>
            <person name="Howarth C."/>
            <person name="Imamovic A."/>
            <person name="Ireland A."/>
            <person name="Larimer J."/>
            <person name="McCowan C."/>
            <person name="Murphy C."/>
            <person name="Pearson M."/>
            <person name="Poon T.W."/>
            <person name="Priest M."/>
            <person name="Roberts A."/>
            <person name="Saif S."/>
            <person name="Shea T."/>
            <person name="Sisk P."/>
            <person name="Sykes S."/>
            <person name="Wortman J."/>
            <person name="Nusbaum C."/>
            <person name="Birren B."/>
        </authorList>
    </citation>
    <scope>NUCLEOTIDE SEQUENCE [LARGE SCALE GENOMIC DNA]</scope>
    <source>
        <strain evidence="3">MINIMUS1</strain>
    </source>
</reference>
<sequence length="136" mass="15224">MESIRHAAVPSMRVQQEESKSPLTIGRSTNHPSYSRPAGIRIFLKSRWENHVIVECEALAEAIVLGKMGTWHKRAADVDRKFSQPNRQNERKPSTDILAEMLSSGLTFGFGKFSPTSSKQLRKPLHGEEGTKLPQA</sequence>
<evidence type="ECO:0000313" key="2">
    <source>
        <dbReference type="EnsemblMetazoa" id="AMIN000424-PA"/>
    </source>
</evidence>
<feature type="compositionally biased region" description="Basic and acidic residues" evidence="1">
    <location>
        <begin position="125"/>
        <end position="136"/>
    </location>
</feature>
<keyword evidence="3" id="KW-1185">Reference proteome</keyword>
<dbReference type="Proteomes" id="UP000075920">
    <property type="component" value="Unassembled WGS sequence"/>
</dbReference>
<accession>A0A182VQU2</accession>